<dbReference type="EMBL" id="UOFI01000036">
    <property type="protein sequence ID" value="VAW62983.1"/>
    <property type="molecule type" value="Genomic_DNA"/>
</dbReference>
<name>A0A3B0XFC4_9ZZZZ</name>
<accession>A0A3B0XFC4</accession>
<evidence type="ECO:0000313" key="1">
    <source>
        <dbReference type="EMBL" id="VAW62983.1"/>
    </source>
</evidence>
<gene>
    <name evidence="1" type="ORF">MNBD_GAMMA09-553</name>
</gene>
<dbReference type="AlphaFoldDB" id="A0A3B0XFC4"/>
<organism evidence="1">
    <name type="scientific">hydrothermal vent metagenome</name>
    <dbReference type="NCBI Taxonomy" id="652676"/>
    <lineage>
        <taxon>unclassified sequences</taxon>
        <taxon>metagenomes</taxon>
        <taxon>ecological metagenomes</taxon>
    </lineage>
</organism>
<proteinExistence type="predicted"/>
<evidence type="ECO:0008006" key="2">
    <source>
        <dbReference type="Google" id="ProtNLM"/>
    </source>
</evidence>
<dbReference type="PROSITE" id="PS51257">
    <property type="entry name" value="PROKAR_LIPOPROTEIN"/>
    <property type="match status" value="1"/>
</dbReference>
<reference evidence="1" key="1">
    <citation type="submission" date="2018-06" db="EMBL/GenBank/DDBJ databases">
        <authorList>
            <person name="Zhirakovskaya E."/>
        </authorList>
    </citation>
    <scope>NUCLEOTIDE SEQUENCE</scope>
</reference>
<protein>
    <recommendedName>
        <fullName evidence="2">Lipoprotein</fullName>
    </recommendedName>
</protein>
<sequence length="231" mass="23956">MKIEKILLLLMFIAFALYGCGGGGGGSAPTGTTGGTPTDTSIDFSLFPADYFTSYNVSADLTGNDNKGSTITGRITEQLQAQTTFMGAAALPVVAQTQFTASNGGFAAATVTSYFSTDASSRKFLGVSGDVVTASSSSTFVIPQTANIGDSGVMGTYTDNAGFVTSVTWRLEDGLNGNAKLVILNLTMNNAVVDNTLTSTYLIQPDGTRLSVEIVTLNVNVSLIVTLRGTY</sequence>